<name>A0A8H6U7I6_9PEZI</name>
<keyword evidence="2" id="KW-1185">Reference proteome</keyword>
<evidence type="ECO:0000313" key="1">
    <source>
        <dbReference type="EMBL" id="KAF6843131.1"/>
    </source>
</evidence>
<sequence length="92" mass="10435">MRMNRPQGITSSRLTPCVSVEARPSPHRRRYFLDAGLIVTPTQLCTTLRTDRSSTRYIPAANSDHPFNPPRSGQYRLVVVETIREGYCQTQG</sequence>
<comment type="caution">
    <text evidence="1">The sequence shown here is derived from an EMBL/GenBank/DDBJ whole genome shotgun (WGS) entry which is preliminary data.</text>
</comment>
<dbReference type="AlphaFoldDB" id="A0A8H6U7I6"/>
<dbReference type="EMBL" id="WIGM01000050">
    <property type="protein sequence ID" value="KAF6843131.1"/>
    <property type="molecule type" value="Genomic_DNA"/>
</dbReference>
<organism evidence="1 2">
    <name type="scientific">Colletotrichum musicola</name>
    <dbReference type="NCBI Taxonomy" id="2175873"/>
    <lineage>
        <taxon>Eukaryota</taxon>
        <taxon>Fungi</taxon>
        <taxon>Dikarya</taxon>
        <taxon>Ascomycota</taxon>
        <taxon>Pezizomycotina</taxon>
        <taxon>Sordariomycetes</taxon>
        <taxon>Hypocreomycetidae</taxon>
        <taxon>Glomerellales</taxon>
        <taxon>Glomerellaceae</taxon>
        <taxon>Colletotrichum</taxon>
        <taxon>Colletotrichum orchidearum species complex</taxon>
    </lineage>
</organism>
<dbReference type="Proteomes" id="UP000639643">
    <property type="component" value="Unassembled WGS sequence"/>
</dbReference>
<protein>
    <submittedName>
        <fullName evidence="1">Uncharacterized protein</fullName>
    </submittedName>
</protein>
<gene>
    <name evidence="1" type="ORF">CMUS01_02411</name>
</gene>
<evidence type="ECO:0000313" key="2">
    <source>
        <dbReference type="Proteomes" id="UP000639643"/>
    </source>
</evidence>
<accession>A0A8H6U7I6</accession>
<reference evidence="1" key="1">
    <citation type="journal article" date="2020" name="Phytopathology">
        <title>Genome Sequence Resources of Colletotrichum truncatum, C. plurivorum, C. musicola, and C. sojae: Four Species Pathogenic to Soybean (Glycine max).</title>
        <authorList>
            <person name="Rogerio F."/>
            <person name="Boufleur T.R."/>
            <person name="Ciampi-Guillardi M."/>
            <person name="Sukno S.A."/>
            <person name="Thon M.R."/>
            <person name="Massola Junior N.S."/>
            <person name="Baroncelli R."/>
        </authorList>
    </citation>
    <scope>NUCLEOTIDE SEQUENCE</scope>
    <source>
        <strain evidence="1">LFN0074</strain>
    </source>
</reference>
<proteinExistence type="predicted"/>